<feature type="domain" description="MADS-box" evidence="6">
    <location>
        <begin position="1"/>
        <end position="61"/>
    </location>
</feature>
<dbReference type="PANTHER" id="PTHR48019">
    <property type="entry name" value="SERUM RESPONSE FACTOR HOMOLOG"/>
    <property type="match status" value="1"/>
</dbReference>
<dbReference type="InterPro" id="IPR050142">
    <property type="entry name" value="MADS-box/MEF2_TF"/>
</dbReference>
<dbReference type="GO" id="GO:0045944">
    <property type="term" value="P:positive regulation of transcription by RNA polymerase II"/>
    <property type="evidence" value="ECO:0007669"/>
    <property type="project" value="InterPro"/>
</dbReference>
<dbReference type="GO" id="GO:0005634">
    <property type="term" value="C:nucleus"/>
    <property type="evidence" value="ECO:0007669"/>
    <property type="project" value="UniProtKB-SubCell"/>
</dbReference>
<dbReference type="GO" id="GO:0000987">
    <property type="term" value="F:cis-regulatory region sequence-specific DNA binding"/>
    <property type="evidence" value="ECO:0007669"/>
    <property type="project" value="InterPro"/>
</dbReference>
<dbReference type="CDD" id="cd00266">
    <property type="entry name" value="MADS_SRF_like"/>
    <property type="match status" value="1"/>
</dbReference>
<comment type="subcellular location">
    <subcellularLocation>
        <location evidence="1">Nucleus</location>
    </subcellularLocation>
</comment>
<dbReference type="GO" id="GO:0046983">
    <property type="term" value="F:protein dimerization activity"/>
    <property type="evidence" value="ECO:0007669"/>
    <property type="project" value="InterPro"/>
</dbReference>
<evidence type="ECO:0000256" key="4">
    <source>
        <dbReference type="ARBA" id="ARBA00023163"/>
    </source>
</evidence>
<proteinExistence type="predicted"/>
<keyword evidence="3" id="KW-0238">DNA-binding</keyword>
<keyword evidence="4" id="KW-0804">Transcription</keyword>
<evidence type="ECO:0000313" key="7">
    <source>
        <dbReference type="EMBL" id="KAH7434850.1"/>
    </source>
</evidence>
<protein>
    <recommendedName>
        <fullName evidence="6">MADS-box domain-containing protein</fullName>
    </recommendedName>
</protein>
<comment type="caution">
    <text evidence="7">The sequence shown here is derived from an EMBL/GenBank/DDBJ whole genome shotgun (WGS) entry which is preliminary data.</text>
</comment>
<dbReference type="SUPFAM" id="SSF55455">
    <property type="entry name" value="SRF-like"/>
    <property type="match status" value="1"/>
</dbReference>
<dbReference type="AlphaFoldDB" id="A0A8T2UJY7"/>
<dbReference type="PRINTS" id="PR00404">
    <property type="entry name" value="MADSDOMAIN"/>
</dbReference>
<dbReference type="OrthoDB" id="10565203at2759"/>
<evidence type="ECO:0000313" key="8">
    <source>
        <dbReference type="Proteomes" id="UP000825935"/>
    </source>
</evidence>
<keyword evidence="8" id="KW-1185">Reference proteome</keyword>
<evidence type="ECO:0000256" key="2">
    <source>
        <dbReference type="ARBA" id="ARBA00023015"/>
    </source>
</evidence>
<evidence type="ECO:0000256" key="3">
    <source>
        <dbReference type="ARBA" id="ARBA00023125"/>
    </source>
</evidence>
<evidence type="ECO:0000256" key="1">
    <source>
        <dbReference type="ARBA" id="ARBA00004123"/>
    </source>
</evidence>
<dbReference type="InterPro" id="IPR033897">
    <property type="entry name" value="SRF-like_MADS-box"/>
</dbReference>
<evidence type="ECO:0000256" key="5">
    <source>
        <dbReference type="ARBA" id="ARBA00023242"/>
    </source>
</evidence>
<dbReference type="InterPro" id="IPR002100">
    <property type="entry name" value="TF_MADSbox"/>
</dbReference>
<gene>
    <name evidence="7" type="ORF">KP509_06G037700</name>
</gene>
<sequence length="365" mass="41111">MGKKKLEIKPKRTKEDRQITFSKRRMGLEKKAQELAILCGTPLLLLLFSPCQRLSWVSSSSGTPEEIIQKYAQMPYEERNKRKIQALEELKPAFKKLDSGHNINLDNFPYLAGCTTQDVKHNSTTSIQQHLADLLQKLRELETPKTLEEANEIEGILKARLMQIGMYQKIDGPESKQPLLAYDQVSAEGKEFSEIVQCMPSCEQGLVQGNGLSPVAQIPGNMAVGEENWQSKYSQNFCDALITSINDQWSSRATSEDLSNPCDPSSWLTNSMIPPQDYLPKALNHDEDCLAISNQVLWETNDIKAQNMILEEYATLTHATSPIDGNHALESFPLEDWDCPPIDSTFDSILSPDEYNSPAFSTVRR</sequence>
<dbReference type="Pfam" id="PF00319">
    <property type="entry name" value="SRF-TF"/>
    <property type="match status" value="1"/>
</dbReference>
<dbReference type="GO" id="GO:0000981">
    <property type="term" value="F:DNA-binding transcription factor activity, RNA polymerase II-specific"/>
    <property type="evidence" value="ECO:0007669"/>
    <property type="project" value="InterPro"/>
</dbReference>
<organism evidence="7 8">
    <name type="scientific">Ceratopteris richardii</name>
    <name type="common">Triangle waterfern</name>
    <dbReference type="NCBI Taxonomy" id="49495"/>
    <lineage>
        <taxon>Eukaryota</taxon>
        <taxon>Viridiplantae</taxon>
        <taxon>Streptophyta</taxon>
        <taxon>Embryophyta</taxon>
        <taxon>Tracheophyta</taxon>
        <taxon>Polypodiopsida</taxon>
        <taxon>Polypodiidae</taxon>
        <taxon>Polypodiales</taxon>
        <taxon>Pteridineae</taxon>
        <taxon>Pteridaceae</taxon>
        <taxon>Parkerioideae</taxon>
        <taxon>Ceratopteris</taxon>
    </lineage>
</organism>
<dbReference type="PROSITE" id="PS50066">
    <property type="entry name" value="MADS_BOX_2"/>
    <property type="match status" value="1"/>
</dbReference>
<dbReference type="EMBL" id="CM035411">
    <property type="protein sequence ID" value="KAH7434850.1"/>
    <property type="molecule type" value="Genomic_DNA"/>
</dbReference>
<keyword evidence="2" id="KW-0805">Transcription regulation</keyword>
<dbReference type="SMART" id="SM00432">
    <property type="entry name" value="MADS"/>
    <property type="match status" value="1"/>
</dbReference>
<keyword evidence="5" id="KW-0539">Nucleus</keyword>
<reference evidence="7" key="1">
    <citation type="submission" date="2021-08" db="EMBL/GenBank/DDBJ databases">
        <title>WGS assembly of Ceratopteris richardii.</title>
        <authorList>
            <person name="Marchant D.B."/>
            <person name="Chen G."/>
            <person name="Jenkins J."/>
            <person name="Shu S."/>
            <person name="Leebens-Mack J."/>
            <person name="Grimwood J."/>
            <person name="Schmutz J."/>
            <person name="Soltis P."/>
            <person name="Soltis D."/>
            <person name="Chen Z.-H."/>
        </authorList>
    </citation>
    <scope>NUCLEOTIDE SEQUENCE</scope>
    <source>
        <strain evidence="7">Whitten #5841</strain>
        <tissue evidence="7">Leaf</tissue>
    </source>
</reference>
<dbReference type="Gene3D" id="3.40.1810.10">
    <property type="entry name" value="Transcription factor, MADS-box"/>
    <property type="match status" value="1"/>
</dbReference>
<accession>A0A8T2UJY7</accession>
<evidence type="ECO:0000259" key="6">
    <source>
        <dbReference type="PROSITE" id="PS50066"/>
    </source>
</evidence>
<name>A0A8T2UJY7_CERRI</name>
<dbReference type="Proteomes" id="UP000825935">
    <property type="component" value="Chromosome 6"/>
</dbReference>
<dbReference type="InterPro" id="IPR036879">
    <property type="entry name" value="TF_MADSbox_sf"/>
</dbReference>